<dbReference type="Pfam" id="PF00629">
    <property type="entry name" value="MAM"/>
    <property type="match status" value="1"/>
</dbReference>
<feature type="compositionally biased region" description="Polar residues" evidence="3">
    <location>
        <begin position="1067"/>
        <end position="1091"/>
    </location>
</feature>
<organism evidence="6 7">
    <name type="scientific">Pogona vitticeps</name>
    <name type="common">central bearded dragon</name>
    <dbReference type="NCBI Taxonomy" id="103695"/>
    <lineage>
        <taxon>Eukaryota</taxon>
        <taxon>Metazoa</taxon>
        <taxon>Chordata</taxon>
        <taxon>Craniata</taxon>
        <taxon>Vertebrata</taxon>
        <taxon>Euteleostomi</taxon>
        <taxon>Lepidosauria</taxon>
        <taxon>Squamata</taxon>
        <taxon>Bifurcata</taxon>
        <taxon>Unidentata</taxon>
        <taxon>Episquamata</taxon>
        <taxon>Toxicofera</taxon>
        <taxon>Iguania</taxon>
        <taxon>Acrodonta</taxon>
        <taxon>Agamidae</taxon>
        <taxon>Amphibolurinae</taxon>
        <taxon>Pogona</taxon>
    </lineage>
</organism>
<keyword evidence="6" id="KW-1185">Reference proteome</keyword>
<feature type="domain" description="Peptidase M12A" evidence="5">
    <location>
        <begin position="80"/>
        <end position="276"/>
    </location>
</feature>
<feature type="region of interest" description="Disordered" evidence="3">
    <location>
        <begin position="474"/>
        <end position="581"/>
    </location>
</feature>
<feature type="compositionally biased region" description="Polar residues" evidence="3">
    <location>
        <begin position="1035"/>
        <end position="1049"/>
    </location>
</feature>
<feature type="compositionally biased region" description="Polar residues" evidence="3">
    <location>
        <begin position="763"/>
        <end position="773"/>
    </location>
</feature>
<feature type="binding site" evidence="1">
    <location>
        <position position="180"/>
    </location>
    <ligand>
        <name>Zn(2+)</name>
        <dbReference type="ChEBI" id="CHEBI:29105"/>
        <note>catalytic</note>
    </ligand>
</feature>
<proteinExistence type="predicted"/>
<feature type="binding site" evidence="1">
    <location>
        <position position="176"/>
    </location>
    <ligand>
        <name>Zn(2+)</name>
        <dbReference type="ChEBI" id="CHEBI:29105"/>
        <note>catalytic</note>
    </ligand>
</feature>
<feature type="compositionally biased region" description="Polar residues" evidence="3">
    <location>
        <begin position="332"/>
        <end position="345"/>
    </location>
</feature>
<dbReference type="PROSITE" id="PS51864">
    <property type="entry name" value="ASTACIN"/>
    <property type="match status" value="1"/>
</dbReference>
<feature type="region of interest" description="Disordered" evidence="3">
    <location>
        <begin position="763"/>
        <end position="1049"/>
    </location>
</feature>
<comment type="cofactor">
    <cofactor evidence="1 2">
        <name>Zn(2+)</name>
        <dbReference type="ChEBI" id="CHEBI:29105"/>
    </cofactor>
    <text evidence="1 2">Binds 1 zinc ion per subunit.</text>
</comment>
<dbReference type="SMART" id="SM00235">
    <property type="entry name" value="ZnMc"/>
    <property type="match status" value="1"/>
</dbReference>
<feature type="region of interest" description="Disordered" evidence="3">
    <location>
        <begin position="319"/>
        <end position="449"/>
    </location>
</feature>
<keyword evidence="1 2" id="KW-0862">Zinc</keyword>
<dbReference type="EC" id="3.4.24.-" evidence="2"/>
<dbReference type="InterPro" id="IPR001506">
    <property type="entry name" value="Peptidase_M12A"/>
</dbReference>
<dbReference type="SUPFAM" id="SSF49899">
    <property type="entry name" value="Concanavalin A-like lectins/glucanases"/>
    <property type="match status" value="1"/>
</dbReference>
<reference evidence="7" key="1">
    <citation type="submission" date="2025-08" db="UniProtKB">
        <authorList>
            <consortium name="RefSeq"/>
        </authorList>
    </citation>
    <scope>IDENTIFICATION</scope>
</reference>
<name>A0ABM5EP41_9SAUR</name>
<evidence type="ECO:0000256" key="3">
    <source>
        <dbReference type="SAM" id="MobiDB-lite"/>
    </source>
</evidence>
<dbReference type="PANTHER" id="PTHR10127">
    <property type="entry name" value="DISCOIDIN, CUB, EGF, LAMININ , AND ZINC METALLOPROTEASE DOMAIN CONTAINING"/>
    <property type="match status" value="1"/>
</dbReference>
<feature type="compositionally biased region" description="Polar residues" evidence="3">
    <location>
        <begin position="368"/>
        <end position="378"/>
    </location>
</feature>
<evidence type="ECO:0000259" key="4">
    <source>
        <dbReference type="PROSITE" id="PS50060"/>
    </source>
</evidence>
<feature type="active site" evidence="1">
    <location>
        <position position="177"/>
    </location>
</feature>
<sequence length="1852" mass="201005">MDVSLGIWPVLIGFLWLFSALPVHGRGDTFEAEHLEGQEGEEGRNLSDDILDINQALILPEAPESSFLMEGDIIKASPFRLFFSANPRWPKKRGIVQIPYVISYRYDKSTVKIIQEAFEDFARFTCIKFVPYSYQRDFISIAPLSGCFSSIGRVGGMQVVSLAPACLQRGKGVALHELMHVLGFWHEHSRADRDKYISISWNEILTGFEMNFMKSWNTNMLVDYDYSSVMHYGRNAFSMTGLPTIIPLSGSSTSLGQRWNLSQSDIARVNKLYKCSQVAAQPEASTERVIRENMMDFIPSDPPPCSALSKGDTSAAQTFSAVASATEMAPATQETLGTPGPSSSKAVGGGTSVPEDHMKITWLPGKENQMQTKGSPETSGEEKVRGEFPAVTEKMPHDETQSREMEIPTTVGALKKTSVTPPSPTSRPRELGRQPPSYRGASFTNEPSLHEARKGTAAKMEFLPSFMTKGPALFSTDVVQGPTRRPGRREMGEEFSRPTRAMPRKHGTELPTALEMGSSLATGSREPEEESGSPNPNEGYSFSTLEEDHEERPRKMDRQTIGISGNETDHPTHTSPVGSSSYKTFALRVSRNLAPSSRAVELGFANVPTQTRMGEEAVESSDGRQVSMPPSVWSSGGRKQGARTDLEHDEPPGKESLARVKAPGNHLAWATGGTPSVPWAVVTGRVAASRQKEATVLWGNPEGYSLEEEPFSLAPAHRARKGYRRVTFAKHTTMGSVFVKAERRTPGDGVDLPSQVSTLEEWTSPVTKSNQVTRPMEGTRLPRPPSPKTAGLRSTVSWPQSSNREGSSPTAFSVGWAPPRGAQGGEIEHVMEAASTARREKPTAGQRTNGSREGELGTEPSEEAKTHGKQSLQGLLSTEPLRSPGPTEPGHWMAGNQRHPSPPLFTGAGQNRIQSRSPSGLRTTVPLRQCGSFSGTKAPLREGTAKRKVSSHAQLKPGATNGERQRQGTKEQSFALEGKPLPVTEAGTSLSWVSGSHNLRGRERTGHYAGVLKEETSSARRIELTQTPSEKKPQGSRSGQAPAESTSTGPAHFSIVSVIRKPALKSPSGSLSFLGTEPVTNSESPAPQSLQRGPEKRVASTASVAIPPAARRPSEPGSVREETASLQGRHWVTRPSQDVIPGRSGAESTLPPKTLAHVPTEDTDLFLTLGSLELPQLPKVSEGSSGSHERTEFLPSAGTFVTVGTSVAPYLTRARSPDFGAGQSNAPVGSKEATNTISRERGDTAMETGTSIPLSVERHGTLSAGGSVLGSHEEHVAMTTPPTLQRELQTAVGSLEESIQETTGSNSTKLISGEKGENLTLKSGIYKSEISTAAIYTRIEVKDSRQTGFGTLNMGGWQSPQSTYFNSTEGTGKFITVHKEKWSTQNTVGPTKKLHSGASMIPGSNTQLREVTTSVPGVQKPLGTDKVDRTFPLEVSAEDVYLRDTAPMAEATVALGISRGHHQTSGSVGNGFWSKYIMPHATEGPEEMQDPSRFPLMNRTYVGRSTGEIIPSSKEPSKQIPEAQVVDKVEEATRNPWTRMKPMSNRDSSVDKSGSLHHVAKRSLLEMVGFPEHLSPRKLKLTKESSMEQVLKRTRTASAGGLTHLMPVPGTFKVHVGHPLVGHKDGSFSSEKVAKAMEPAEATRVSKTLGLLWRLPSNLTKVGNDPEIHERTAKATQPLFCSFEKDLCSWKQSTKDDLDWVLEKEEELPAVPVEDGSTSGTPCRTSGGHISLKPSGLAPAQKAILISPVMSGVGCLRFWYNTTDAHTGEIKFYIKLLNSSEWHKVWSTKGGQGPSWHQITVPITETSELQLQSNLDGEKDTPRPWRFSSGRSEERPTDFSWAPQRGPPCKGR</sequence>
<dbReference type="InterPro" id="IPR000998">
    <property type="entry name" value="MAM_dom"/>
</dbReference>
<feature type="compositionally biased region" description="Polar residues" evidence="3">
    <location>
        <begin position="908"/>
        <end position="922"/>
    </location>
</feature>
<dbReference type="InterPro" id="IPR006026">
    <property type="entry name" value="Peptidase_Metallo"/>
</dbReference>
<feature type="region of interest" description="Disordered" evidence="3">
    <location>
        <begin position="1711"/>
        <end position="1730"/>
    </location>
</feature>
<keyword evidence="1 2" id="KW-0482">Metalloprotease</keyword>
<accession>A0ABM5EP41</accession>
<dbReference type="Pfam" id="PF01400">
    <property type="entry name" value="Astacin"/>
    <property type="match status" value="1"/>
</dbReference>
<evidence type="ECO:0000256" key="2">
    <source>
        <dbReference type="RuleBase" id="RU361183"/>
    </source>
</evidence>
<feature type="compositionally biased region" description="Basic and acidic residues" evidence="3">
    <location>
        <begin position="394"/>
        <end position="406"/>
    </location>
</feature>
<feature type="region of interest" description="Disordered" evidence="3">
    <location>
        <begin position="614"/>
        <end position="657"/>
    </location>
</feature>
<feature type="compositionally biased region" description="Basic and acidic residues" evidence="3">
    <location>
        <begin position="1000"/>
        <end position="1033"/>
    </location>
</feature>
<evidence type="ECO:0000259" key="5">
    <source>
        <dbReference type="PROSITE" id="PS51864"/>
    </source>
</evidence>
<dbReference type="Gene3D" id="2.60.120.200">
    <property type="match status" value="1"/>
</dbReference>
<feature type="compositionally biased region" description="Basic and acidic residues" evidence="3">
    <location>
        <begin position="488"/>
        <end position="497"/>
    </location>
</feature>
<keyword evidence="2" id="KW-0732">Signal</keyword>
<feature type="compositionally biased region" description="Basic and acidic residues" evidence="3">
    <location>
        <begin position="826"/>
        <end position="842"/>
    </location>
</feature>
<feature type="compositionally biased region" description="Basic and acidic residues" evidence="3">
    <location>
        <begin position="642"/>
        <end position="657"/>
    </location>
</feature>
<dbReference type="PRINTS" id="PR00480">
    <property type="entry name" value="ASTACIN"/>
</dbReference>
<protein>
    <recommendedName>
        <fullName evidence="2">Metalloendopeptidase</fullName>
        <ecNumber evidence="2">3.4.24.-</ecNumber>
    </recommendedName>
</protein>
<comment type="caution">
    <text evidence="1">Lacks conserved residue(s) required for the propagation of feature annotation.</text>
</comment>
<dbReference type="InterPro" id="IPR013320">
    <property type="entry name" value="ConA-like_dom_sf"/>
</dbReference>
<keyword evidence="1 2" id="KW-0378">Hydrolase</keyword>
<dbReference type="SUPFAM" id="SSF55486">
    <property type="entry name" value="Metalloproteases ('zincins'), catalytic domain"/>
    <property type="match status" value="1"/>
</dbReference>
<feature type="compositionally biased region" description="Basic and acidic residues" evidence="3">
    <location>
        <begin position="1112"/>
        <end position="1123"/>
    </location>
</feature>
<feature type="compositionally biased region" description="Polar residues" evidence="3">
    <location>
        <begin position="792"/>
        <end position="811"/>
    </location>
</feature>
<feature type="region of interest" description="Disordered" evidence="3">
    <location>
        <begin position="1066"/>
        <end position="1156"/>
    </location>
</feature>
<feature type="compositionally biased region" description="Polar residues" evidence="3">
    <location>
        <begin position="986"/>
        <end position="997"/>
    </location>
</feature>
<dbReference type="PANTHER" id="PTHR10127:SF855">
    <property type="entry name" value="ASTACIN-LIKE METALLOENDOPEPTIDASE"/>
    <property type="match status" value="1"/>
</dbReference>
<dbReference type="RefSeq" id="XP_072834932.1">
    <property type="nucleotide sequence ID" value="XM_072978831.1"/>
</dbReference>
<feature type="binding site" evidence="1">
    <location>
        <position position="186"/>
    </location>
    <ligand>
        <name>Zn(2+)</name>
        <dbReference type="ChEBI" id="CHEBI:29105"/>
        <note>catalytic</note>
    </ligand>
</feature>
<dbReference type="Proteomes" id="UP001652642">
    <property type="component" value="Chromosome 8"/>
</dbReference>
<feature type="region of interest" description="Disordered" evidence="3">
    <location>
        <begin position="1811"/>
        <end position="1852"/>
    </location>
</feature>
<evidence type="ECO:0000256" key="1">
    <source>
        <dbReference type="PROSITE-ProRule" id="PRU01211"/>
    </source>
</evidence>
<evidence type="ECO:0000313" key="6">
    <source>
        <dbReference type="Proteomes" id="UP001652642"/>
    </source>
</evidence>
<keyword evidence="1 2" id="KW-0479">Metal-binding</keyword>
<dbReference type="CDD" id="cd06263">
    <property type="entry name" value="MAM"/>
    <property type="match status" value="1"/>
</dbReference>
<gene>
    <name evidence="7" type="primary">ASTL</name>
</gene>
<keyword evidence="1 2" id="KW-0645">Protease</keyword>
<evidence type="ECO:0000313" key="7">
    <source>
        <dbReference type="RefSeq" id="XP_072834932.1"/>
    </source>
</evidence>
<feature type="signal peptide" evidence="2">
    <location>
        <begin position="1"/>
        <end position="25"/>
    </location>
</feature>
<feature type="chain" id="PRO_5044957755" description="Metalloendopeptidase" evidence="2">
    <location>
        <begin position="26"/>
        <end position="1852"/>
    </location>
</feature>
<dbReference type="SMART" id="SM00137">
    <property type="entry name" value="MAM"/>
    <property type="match status" value="1"/>
</dbReference>
<dbReference type="Gene3D" id="3.40.390.10">
    <property type="entry name" value="Collagenase (Catalytic Domain)"/>
    <property type="match status" value="1"/>
</dbReference>
<dbReference type="PROSITE" id="PS50060">
    <property type="entry name" value="MAM_2"/>
    <property type="match status" value="1"/>
</dbReference>
<dbReference type="GeneID" id="110072121"/>
<dbReference type="InterPro" id="IPR024079">
    <property type="entry name" value="MetalloPept_cat_dom_sf"/>
</dbReference>
<feature type="domain" description="MAM" evidence="4">
    <location>
        <begin position="1679"/>
        <end position="1811"/>
    </location>
</feature>